<keyword evidence="3 8" id="KW-0489">Methyltransferase</keyword>
<proteinExistence type="inferred from homology"/>
<keyword evidence="12" id="KW-1185">Reference proteome</keyword>
<comment type="caution">
    <text evidence="11">The sequence shown here is derived from an EMBL/GenBank/DDBJ whole genome shotgun (WGS) entry which is preliminary data.</text>
</comment>
<dbReference type="EC" id="2.1.1.63" evidence="8"/>
<keyword evidence="5 8" id="KW-0227">DNA damage</keyword>
<dbReference type="PANTHER" id="PTHR10815:SF13">
    <property type="entry name" value="METHYLATED-DNA--PROTEIN-CYSTEINE METHYLTRANSFERASE"/>
    <property type="match status" value="1"/>
</dbReference>
<name>A0ABW5QCF1_9BACI</name>
<dbReference type="PANTHER" id="PTHR10815">
    <property type="entry name" value="METHYLATED-DNA--PROTEIN-CYSTEINE METHYLTRANSFERASE"/>
    <property type="match status" value="1"/>
</dbReference>
<dbReference type="EMBL" id="JBHUMZ010000023">
    <property type="protein sequence ID" value="MFD2639325.1"/>
    <property type="molecule type" value="Genomic_DNA"/>
</dbReference>
<evidence type="ECO:0000256" key="2">
    <source>
        <dbReference type="ARBA" id="ARBA00022490"/>
    </source>
</evidence>
<evidence type="ECO:0000256" key="5">
    <source>
        <dbReference type="ARBA" id="ARBA00022763"/>
    </source>
</evidence>
<dbReference type="InterPro" id="IPR008332">
    <property type="entry name" value="MethylG_MeTrfase_N"/>
</dbReference>
<dbReference type="InterPro" id="IPR023546">
    <property type="entry name" value="MGMT"/>
</dbReference>
<dbReference type="InterPro" id="IPR014048">
    <property type="entry name" value="MethylDNA_cys_MeTrfase_DNA-bd"/>
</dbReference>
<dbReference type="Proteomes" id="UP001597452">
    <property type="component" value="Unassembled WGS sequence"/>
</dbReference>
<dbReference type="HAMAP" id="MF_00772">
    <property type="entry name" value="OGT"/>
    <property type="match status" value="1"/>
</dbReference>
<reference evidence="12" key="1">
    <citation type="journal article" date="2019" name="Int. J. Syst. Evol. Microbiol.">
        <title>The Global Catalogue of Microorganisms (GCM) 10K type strain sequencing project: providing services to taxonomists for standard genome sequencing and annotation.</title>
        <authorList>
            <consortium name="The Broad Institute Genomics Platform"/>
            <consortium name="The Broad Institute Genome Sequencing Center for Infectious Disease"/>
            <person name="Wu L."/>
            <person name="Ma J."/>
        </authorList>
    </citation>
    <scope>NUCLEOTIDE SEQUENCE [LARGE SCALE GENOMIC DNA]</scope>
    <source>
        <strain evidence="12">TISTR 1571</strain>
    </source>
</reference>
<sequence>MKPLKMTTFDSPVGNIIIGGDGESIYFVKMGELNARDEWIEKWRQKHDIAEPEFVDGAYSQAIDEFLRYFNGNLNQFSFETTLLGTEFQKQVWKTLEEIPYGEQWTYKDIAKSIGNIKALRAVGGAINKNPISIAIPCHRVIGSDGSLTGYASGLDHKRFLLHHETASEHWLHQTS</sequence>
<feature type="domain" description="Methylguanine DNA methyltransferase ribonuclease-like" evidence="10">
    <location>
        <begin position="5"/>
        <end position="81"/>
    </location>
</feature>
<gene>
    <name evidence="11" type="ORF">ACFSW4_10645</name>
</gene>
<dbReference type="InterPro" id="IPR036388">
    <property type="entry name" value="WH-like_DNA-bd_sf"/>
</dbReference>
<evidence type="ECO:0000313" key="11">
    <source>
        <dbReference type="EMBL" id="MFD2639325.1"/>
    </source>
</evidence>
<dbReference type="NCBIfam" id="TIGR00589">
    <property type="entry name" value="ogt"/>
    <property type="match status" value="1"/>
</dbReference>
<keyword evidence="6 8" id="KW-0234">DNA repair</keyword>
<feature type="domain" description="Methylated-DNA-[protein]-cysteine S-methyltransferase DNA binding" evidence="9">
    <location>
        <begin position="87"/>
        <end position="166"/>
    </location>
</feature>
<dbReference type="InterPro" id="IPR036631">
    <property type="entry name" value="MGMT_N_sf"/>
</dbReference>
<comment type="subcellular location">
    <subcellularLocation>
        <location evidence="8">Cytoplasm</location>
    </subcellularLocation>
</comment>
<dbReference type="Pfam" id="PF01035">
    <property type="entry name" value="DNA_binding_1"/>
    <property type="match status" value="1"/>
</dbReference>
<dbReference type="Gene3D" id="3.30.160.70">
    <property type="entry name" value="Methylated DNA-protein cysteine methyltransferase domain"/>
    <property type="match status" value="1"/>
</dbReference>
<comment type="catalytic activity">
    <reaction evidence="7 8">
        <text>a 6-O-methyl-2'-deoxyguanosine in DNA + L-cysteinyl-[protein] = S-methyl-L-cysteinyl-[protein] + a 2'-deoxyguanosine in DNA</text>
        <dbReference type="Rhea" id="RHEA:24000"/>
        <dbReference type="Rhea" id="RHEA-COMP:10131"/>
        <dbReference type="Rhea" id="RHEA-COMP:10132"/>
        <dbReference type="Rhea" id="RHEA-COMP:11367"/>
        <dbReference type="Rhea" id="RHEA-COMP:11368"/>
        <dbReference type="ChEBI" id="CHEBI:29950"/>
        <dbReference type="ChEBI" id="CHEBI:82612"/>
        <dbReference type="ChEBI" id="CHEBI:85445"/>
        <dbReference type="ChEBI" id="CHEBI:85448"/>
        <dbReference type="EC" id="2.1.1.63"/>
    </reaction>
</comment>
<keyword evidence="2 8" id="KW-0963">Cytoplasm</keyword>
<comment type="similarity">
    <text evidence="8">Belongs to the MGMT family.</text>
</comment>
<evidence type="ECO:0000256" key="8">
    <source>
        <dbReference type="HAMAP-Rule" id="MF_00772"/>
    </source>
</evidence>
<protein>
    <recommendedName>
        <fullName evidence="8">Methylated-DNA--protein-cysteine methyltransferase</fullName>
        <ecNumber evidence="8">2.1.1.63</ecNumber>
    </recommendedName>
    <alternativeName>
        <fullName evidence="8">6-O-methylguanine-DNA methyltransferase</fullName>
        <shortName evidence="8">MGMT</shortName>
    </alternativeName>
    <alternativeName>
        <fullName evidence="8">O-6-methylguanine-DNA-alkyltransferase</fullName>
    </alternativeName>
</protein>
<evidence type="ECO:0000256" key="1">
    <source>
        <dbReference type="ARBA" id="ARBA00001286"/>
    </source>
</evidence>
<evidence type="ECO:0000256" key="7">
    <source>
        <dbReference type="ARBA" id="ARBA00049348"/>
    </source>
</evidence>
<dbReference type="RefSeq" id="WP_377329191.1">
    <property type="nucleotide sequence ID" value="NZ_JBHUMZ010000023.1"/>
</dbReference>
<dbReference type="PROSITE" id="PS00374">
    <property type="entry name" value="MGMT"/>
    <property type="match status" value="1"/>
</dbReference>
<dbReference type="SUPFAM" id="SSF46767">
    <property type="entry name" value="Methylated DNA-protein cysteine methyltransferase, C-terminal domain"/>
    <property type="match status" value="1"/>
</dbReference>
<dbReference type="InterPro" id="IPR001497">
    <property type="entry name" value="MethylDNA_cys_MeTrfase_AS"/>
</dbReference>
<dbReference type="GO" id="GO:0032259">
    <property type="term" value="P:methylation"/>
    <property type="evidence" value="ECO:0007669"/>
    <property type="project" value="UniProtKB-KW"/>
</dbReference>
<evidence type="ECO:0000259" key="10">
    <source>
        <dbReference type="Pfam" id="PF02870"/>
    </source>
</evidence>
<dbReference type="GO" id="GO:0003908">
    <property type="term" value="F:methylated-DNA-[protein]-cysteine S-methyltransferase activity"/>
    <property type="evidence" value="ECO:0007669"/>
    <property type="project" value="UniProtKB-EC"/>
</dbReference>
<comment type="function">
    <text evidence="8">Involved in the cellular defense against the biological effects of O6-methylguanine (O6-MeG) and O4-methylthymine (O4-MeT) in DNA. Repairs the methylated nucleobase in DNA by stoichiometrically transferring the methyl group to a cysteine residue in the enzyme. This is a suicide reaction: the enzyme is irreversibly inactivated.</text>
</comment>
<evidence type="ECO:0000256" key="3">
    <source>
        <dbReference type="ARBA" id="ARBA00022603"/>
    </source>
</evidence>
<evidence type="ECO:0000256" key="6">
    <source>
        <dbReference type="ARBA" id="ARBA00023204"/>
    </source>
</evidence>
<feature type="active site" description="Nucleophile; methyl group acceptor" evidence="8">
    <location>
        <position position="138"/>
    </location>
</feature>
<accession>A0ABW5QCF1</accession>
<dbReference type="CDD" id="cd06445">
    <property type="entry name" value="ATase"/>
    <property type="match status" value="1"/>
</dbReference>
<comment type="miscellaneous">
    <text evidence="8">This enzyme catalyzes only one turnover and therefore is not strictly catalytic. According to one definition, an enzyme is a biocatalyst that acts repeatedly and over many reaction cycles.</text>
</comment>
<evidence type="ECO:0000313" key="12">
    <source>
        <dbReference type="Proteomes" id="UP001597452"/>
    </source>
</evidence>
<dbReference type="Pfam" id="PF02870">
    <property type="entry name" value="Methyltransf_1N"/>
    <property type="match status" value="1"/>
</dbReference>
<organism evidence="11 12">
    <name type="scientific">Piscibacillus salipiscarius</name>
    <dbReference type="NCBI Taxonomy" id="299480"/>
    <lineage>
        <taxon>Bacteria</taxon>
        <taxon>Bacillati</taxon>
        <taxon>Bacillota</taxon>
        <taxon>Bacilli</taxon>
        <taxon>Bacillales</taxon>
        <taxon>Bacillaceae</taxon>
        <taxon>Piscibacillus</taxon>
    </lineage>
</organism>
<keyword evidence="4 8" id="KW-0808">Transferase</keyword>
<evidence type="ECO:0000259" key="9">
    <source>
        <dbReference type="Pfam" id="PF01035"/>
    </source>
</evidence>
<evidence type="ECO:0000256" key="4">
    <source>
        <dbReference type="ARBA" id="ARBA00022679"/>
    </source>
</evidence>
<comment type="catalytic activity">
    <reaction evidence="1 8">
        <text>a 4-O-methyl-thymidine in DNA + L-cysteinyl-[protein] = a thymidine in DNA + S-methyl-L-cysteinyl-[protein]</text>
        <dbReference type="Rhea" id="RHEA:53428"/>
        <dbReference type="Rhea" id="RHEA-COMP:10131"/>
        <dbReference type="Rhea" id="RHEA-COMP:10132"/>
        <dbReference type="Rhea" id="RHEA-COMP:13555"/>
        <dbReference type="Rhea" id="RHEA-COMP:13556"/>
        <dbReference type="ChEBI" id="CHEBI:29950"/>
        <dbReference type="ChEBI" id="CHEBI:82612"/>
        <dbReference type="ChEBI" id="CHEBI:137386"/>
        <dbReference type="ChEBI" id="CHEBI:137387"/>
        <dbReference type="EC" id="2.1.1.63"/>
    </reaction>
</comment>
<dbReference type="SUPFAM" id="SSF53155">
    <property type="entry name" value="Methylated DNA-protein cysteine methyltransferase domain"/>
    <property type="match status" value="1"/>
</dbReference>
<dbReference type="Gene3D" id="1.10.10.10">
    <property type="entry name" value="Winged helix-like DNA-binding domain superfamily/Winged helix DNA-binding domain"/>
    <property type="match status" value="1"/>
</dbReference>
<dbReference type="InterPro" id="IPR036217">
    <property type="entry name" value="MethylDNA_cys_MeTrfase_DNAb"/>
</dbReference>